<evidence type="ECO:0000313" key="3">
    <source>
        <dbReference type="Proteomes" id="UP000054337"/>
    </source>
</evidence>
<reference evidence="2 3" key="1">
    <citation type="journal article" date="2013" name="PLoS Genet.">
        <title>Comparative genome structure, secondary metabolite, and effector coding capacity across Cochliobolus pathogens.</title>
        <authorList>
            <person name="Condon B.J."/>
            <person name="Leng Y."/>
            <person name="Wu D."/>
            <person name="Bushley K.E."/>
            <person name="Ohm R.A."/>
            <person name="Otillar R."/>
            <person name="Martin J."/>
            <person name="Schackwitz W."/>
            <person name="Grimwood J."/>
            <person name="MohdZainudin N."/>
            <person name="Xue C."/>
            <person name="Wang R."/>
            <person name="Manning V.A."/>
            <person name="Dhillon B."/>
            <person name="Tu Z.J."/>
            <person name="Steffenson B.J."/>
            <person name="Salamov A."/>
            <person name="Sun H."/>
            <person name="Lowry S."/>
            <person name="LaButti K."/>
            <person name="Han J."/>
            <person name="Copeland A."/>
            <person name="Lindquist E."/>
            <person name="Barry K."/>
            <person name="Schmutz J."/>
            <person name="Baker S.E."/>
            <person name="Ciuffetti L.M."/>
            <person name="Grigoriev I.V."/>
            <person name="Zhong S."/>
            <person name="Turgeon B.G."/>
        </authorList>
    </citation>
    <scope>NUCLEOTIDE SEQUENCE [LARGE SCALE GENOMIC DNA]</scope>
    <source>
        <strain evidence="2 3">FI3</strain>
    </source>
</reference>
<evidence type="ECO:0000256" key="1">
    <source>
        <dbReference type="SAM" id="SignalP"/>
    </source>
</evidence>
<dbReference type="HOGENOM" id="CLU_123425_0_0_1"/>
<gene>
    <name evidence="2" type="ORF">COCVIDRAFT_25363</name>
</gene>
<feature type="chain" id="PRO_5004894138" evidence="1">
    <location>
        <begin position="17"/>
        <end position="189"/>
    </location>
</feature>
<organism evidence="2 3">
    <name type="scientific">Bipolaris victoriae (strain FI3)</name>
    <name type="common">Victoria blight of oats agent</name>
    <name type="synonym">Cochliobolus victoriae</name>
    <dbReference type="NCBI Taxonomy" id="930091"/>
    <lineage>
        <taxon>Eukaryota</taxon>
        <taxon>Fungi</taxon>
        <taxon>Dikarya</taxon>
        <taxon>Ascomycota</taxon>
        <taxon>Pezizomycotina</taxon>
        <taxon>Dothideomycetes</taxon>
        <taxon>Pleosporomycetidae</taxon>
        <taxon>Pleosporales</taxon>
        <taxon>Pleosporineae</taxon>
        <taxon>Pleosporaceae</taxon>
        <taxon>Bipolaris</taxon>
    </lineage>
</organism>
<dbReference type="AlphaFoldDB" id="W7ENC4"/>
<name>W7ENC4_BIPV3</name>
<dbReference type="OrthoDB" id="3692165at2759"/>
<proteinExistence type="predicted"/>
<keyword evidence="1" id="KW-0732">Signal</keyword>
<feature type="signal peptide" evidence="1">
    <location>
        <begin position="1"/>
        <end position="16"/>
    </location>
</feature>
<dbReference type="RefSeq" id="XP_014558051.1">
    <property type="nucleotide sequence ID" value="XM_014702565.1"/>
</dbReference>
<accession>W7ENC4</accession>
<evidence type="ECO:0000313" key="2">
    <source>
        <dbReference type="EMBL" id="EUN28489.1"/>
    </source>
</evidence>
<dbReference type="Proteomes" id="UP000054337">
    <property type="component" value="Unassembled WGS sequence"/>
</dbReference>
<keyword evidence="3" id="KW-1185">Reference proteome</keyword>
<sequence>MHPAAFLACLAGLAIAAPVGKSMPNPTKGETTQPIVQDYASYGEYYTKYGDYPSVAEAQSATTALSKRGYSCYTSYTPYPEAPNAAAPESSMPEKRGYGTYAPYCVYGAAAEAEAAKMQAANVEDANMSKRHMGIAVPEDVAVDAGVMEKQDMAGSMGDAAIEHGAAKVTYQTYSPYSAYANYPGGAME</sequence>
<dbReference type="GeneID" id="26253495"/>
<protein>
    <submittedName>
        <fullName evidence="2">Uncharacterized protein</fullName>
    </submittedName>
</protein>
<dbReference type="EMBL" id="KI968720">
    <property type="protein sequence ID" value="EUN28489.1"/>
    <property type="molecule type" value="Genomic_DNA"/>
</dbReference>